<proteinExistence type="predicted"/>
<dbReference type="InterPro" id="IPR001888">
    <property type="entry name" value="Transposase_1"/>
</dbReference>
<keyword evidence="1" id="KW-1185">Reference proteome</keyword>
<dbReference type="Gene3D" id="3.30.420.10">
    <property type="entry name" value="Ribonuclease H-like superfamily/Ribonuclease H"/>
    <property type="match status" value="1"/>
</dbReference>
<evidence type="ECO:0000313" key="1">
    <source>
        <dbReference type="Proteomes" id="UP000095283"/>
    </source>
</evidence>
<accession>A0A1I7XNX3</accession>
<dbReference type="AlphaFoldDB" id="A0A1I7XNX3"/>
<dbReference type="GO" id="GO:0003676">
    <property type="term" value="F:nucleic acid binding"/>
    <property type="evidence" value="ECO:0007669"/>
    <property type="project" value="InterPro"/>
</dbReference>
<sequence>MVYPGQPTTSTAKPNSHSKKVLLCIWWDMKSALFYELLQPDETVTAGRYGRQMTDLFNAIEQKRPFTEQ</sequence>
<dbReference type="InterPro" id="IPR036397">
    <property type="entry name" value="RNaseH_sf"/>
</dbReference>
<protein>
    <submittedName>
        <fullName evidence="2">Mariner Mos1 transposase</fullName>
    </submittedName>
</protein>
<evidence type="ECO:0000313" key="2">
    <source>
        <dbReference type="WBParaSite" id="Hba_19487"/>
    </source>
</evidence>
<reference evidence="2" key="1">
    <citation type="submission" date="2016-11" db="UniProtKB">
        <authorList>
            <consortium name="WormBaseParasite"/>
        </authorList>
    </citation>
    <scope>IDENTIFICATION</scope>
</reference>
<name>A0A1I7XNX3_HETBA</name>
<dbReference type="Pfam" id="PF01359">
    <property type="entry name" value="Transposase_1"/>
    <property type="match status" value="1"/>
</dbReference>
<organism evidence="1 2">
    <name type="scientific">Heterorhabditis bacteriophora</name>
    <name type="common">Entomopathogenic nematode worm</name>
    <dbReference type="NCBI Taxonomy" id="37862"/>
    <lineage>
        <taxon>Eukaryota</taxon>
        <taxon>Metazoa</taxon>
        <taxon>Ecdysozoa</taxon>
        <taxon>Nematoda</taxon>
        <taxon>Chromadorea</taxon>
        <taxon>Rhabditida</taxon>
        <taxon>Rhabditina</taxon>
        <taxon>Rhabditomorpha</taxon>
        <taxon>Strongyloidea</taxon>
        <taxon>Heterorhabditidae</taxon>
        <taxon>Heterorhabditis</taxon>
    </lineage>
</organism>
<dbReference type="Proteomes" id="UP000095283">
    <property type="component" value="Unplaced"/>
</dbReference>
<dbReference type="WBParaSite" id="Hba_19487">
    <property type="protein sequence ID" value="Hba_19487"/>
    <property type="gene ID" value="Hba_19487"/>
</dbReference>